<dbReference type="PANTHER" id="PTHR30582">
    <property type="entry name" value="L,D-TRANSPEPTIDASE"/>
    <property type="match status" value="1"/>
</dbReference>
<dbReference type="GO" id="GO:0016740">
    <property type="term" value="F:transferase activity"/>
    <property type="evidence" value="ECO:0007669"/>
    <property type="project" value="UniProtKB-KW"/>
</dbReference>
<dbReference type="PROSITE" id="PS52029">
    <property type="entry name" value="LD_TPASE"/>
    <property type="match status" value="1"/>
</dbReference>
<evidence type="ECO:0000259" key="14">
    <source>
        <dbReference type="PROSITE" id="PS52029"/>
    </source>
</evidence>
<evidence type="ECO:0000256" key="13">
    <source>
        <dbReference type="SAM" id="Phobius"/>
    </source>
</evidence>
<evidence type="ECO:0000313" key="15">
    <source>
        <dbReference type="EMBL" id="PIW96643.1"/>
    </source>
</evidence>
<dbReference type="Gene3D" id="2.40.440.10">
    <property type="entry name" value="L,D-transpeptidase catalytic domain-like"/>
    <property type="match status" value="1"/>
</dbReference>
<evidence type="ECO:0000256" key="3">
    <source>
        <dbReference type="ARBA" id="ARBA00022679"/>
    </source>
</evidence>
<dbReference type="Gene3D" id="3.40.710.10">
    <property type="entry name" value="DD-peptidase/beta-lactamase superfamily"/>
    <property type="match status" value="1"/>
</dbReference>
<dbReference type="GO" id="GO:0018104">
    <property type="term" value="P:peptidoglycan-protein cross-linking"/>
    <property type="evidence" value="ECO:0007669"/>
    <property type="project" value="TreeGrafter"/>
</dbReference>
<evidence type="ECO:0000256" key="11">
    <source>
        <dbReference type="PROSITE-ProRule" id="PRU01373"/>
    </source>
</evidence>
<evidence type="ECO:0000256" key="12">
    <source>
        <dbReference type="RuleBase" id="RU004016"/>
    </source>
</evidence>
<evidence type="ECO:0000256" key="10">
    <source>
        <dbReference type="PIRSR" id="PIRSR618044-2"/>
    </source>
</evidence>
<dbReference type="GO" id="GO:0071555">
    <property type="term" value="P:cell wall organization"/>
    <property type="evidence" value="ECO:0007669"/>
    <property type="project" value="UniProtKB-UniRule"/>
</dbReference>
<comment type="caution">
    <text evidence="15">The sequence shown here is derived from an EMBL/GenBank/DDBJ whole genome shotgun (WGS) entry which is preliminary data.</text>
</comment>
<keyword evidence="4" id="KW-0732">Signal</keyword>
<keyword evidence="13" id="KW-0472">Membrane</keyword>
<dbReference type="InterPro" id="IPR018044">
    <property type="entry name" value="Peptidase_S11"/>
</dbReference>
<gene>
    <name evidence="15" type="ORF">COZ82_03860</name>
</gene>
<dbReference type="InterPro" id="IPR050979">
    <property type="entry name" value="LD-transpeptidase"/>
</dbReference>
<dbReference type="Proteomes" id="UP000230837">
    <property type="component" value="Unassembled WGS sequence"/>
</dbReference>
<feature type="binding site" evidence="10">
    <location>
        <position position="461"/>
    </location>
    <ligand>
        <name>substrate</name>
    </ligand>
</feature>
<dbReference type="AlphaFoldDB" id="A0A2M7IMT3"/>
<dbReference type="InterPro" id="IPR012338">
    <property type="entry name" value="Beta-lactam/transpept-like"/>
</dbReference>
<dbReference type="GO" id="GO:0008360">
    <property type="term" value="P:regulation of cell shape"/>
    <property type="evidence" value="ECO:0007669"/>
    <property type="project" value="UniProtKB-UniRule"/>
</dbReference>
<dbReference type="SUPFAM" id="SSF56601">
    <property type="entry name" value="beta-lactamase/transpeptidase-like"/>
    <property type="match status" value="1"/>
</dbReference>
<dbReference type="Pfam" id="PF03734">
    <property type="entry name" value="YkuD"/>
    <property type="match status" value="1"/>
</dbReference>
<dbReference type="CDD" id="cd16913">
    <property type="entry name" value="YkuD_like"/>
    <property type="match status" value="1"/>
</dbReference>
<evidence type="ECO:0000256" key="9">
    <source>
        <dbReference type="PIRSR" id="PIRSR618044-1"/>
    </source>
</evidence>
<feature type="active site" description="Proton acceptor" evidence="9">
    <location>
        <position position="307"/>
    </location>
</feature>
<feature type="active site" description="Nucleophile" evidence="11">
    <location>
        <position position="233"/>
    </location>
</feature>
<evidence type="ECO:0000256" key="5">
    <source>
        <dbReference type="ARBA" id="ARBA00022801"/>
    </source>
</evidence>
<keyword evidence="13" id="KW-0812">Transmembrane</keyword>
<feature type="domain" description="L,D-TPase catalytic" evidence="14">
    <location>
        <begin position="141"/>
        <end position="257"/>
    </location>
</feature>
<dbReference type="InterPro" id="IPR038063">
    <property type="entry name" value="Transpep_catalytic_dom"/>
</dbReference>
<evidence type="ECO:0000256" key="2">
    <source>
        <dbReference type="ARBA" id="ARBA00007164"/>
    </source>
</evidence>
<feature type="active site" evidence="9">
    <location>
        <position position="358"/>
    </location>
</feature>
<dbReference type="GO" id="GO:0071972">
    <property type="term" value="F:peptidoglycan L,D-transpeptidase activity"/>
    <property type="evidence" value="ECO:0007669"/>
    <property type="project" value="TreeGrafter"/>
</dbReference>
<dbReference type="EMBL" id="PFHR01000206">
    <property type="protein sequence ID" value="PIW96643.1"/>
    <property type="molecule type" value="Genomic_DNA"/>
</dbReference>
<dbReference type="PANTHER" id="PTHR30582:SF2">
    <property type="entry name" value="L,D-TRANSPEPTIDASE YCIB-RELATED"/>
    <property type="match status" value="1"/>
</dbReference>
<evidence type="ECO:0000256" key="4">
    <source>
        <dbReference type="ARBA" id="ARBA00022729"/>
    </source>
</evidence>
<organism evidence="15 16">
    <name type="scientific">Candidatus Kaiserbacteria bacterium CG_4_8_14_3_um_filter_38_9</name>
    <dbReference type="NCBI Taxonomy" id="1974599"/>
    <lineage>
        <taxon>Bacteria</taxon>
        <taxon>Candidatus Kaiseribacteriota</taxon>
    </lineage>
</organism>
<comment type="pathway">
    <text evidence="1 11">Cell wall biogenesis; peptidoglycan biosynthesis.</text>
</comment>
<dbReference type="UniPathway" id="UPA00219"/>
<comment type="similarity">
    <text evidence="2 12">Belongs to the peptidase S11 family.</text>
</comment>
<keyword evidence="8 11" id="KW-0961">Cell wall biogenesis/degradation</keyword>
<name>A0A2M7IMT3_9BACT</name>
<evidence type="ECO:0000256" key="6">
    <source>
        <dbReference type="ARBA" id="ARBA00022960"/>
    </source>
</evidence>
<feature type="active site" description="Proton donor/acceptor" evidence="11">
    <location>
        <position position="214"/>
    </location>
</feature>
<dbReference type="Pfam" id="PF00768">
    <property type="entry name" value="Peptidase_S11"/>
    <property type="match status" value="1"/>
</dbReference>
<dbReference type="InterPro" id="IPR001967">
    <property type="entry name" value="Peptidase_S11_N"/>
</dbReference>
<evidence type="ECO:0000256" key="7">
    <source>
        <dbReference type="ARBA" id="ARBA00022984"/>
    </source>
</evidence>
<keyword evidence="6 11" id="KW-0133">Cell shape</keyword>
<evidence type="ECO:0000256" key="8">
    <source>
        <dbReference type="ARBA" id="ARBA00023316"/>
    </source>
</evidence>
<feature type="transmembrane region" description="Helical" evidence="13">
    <location>
        <begin position="59"/>
        <end position="80"/>
    </location>
</feature>
<dbReference type="GO" id="GO:0005576">
    <property type="term" value="C:extracellular region"/>
    <property type="evidence" value="ECO:0007669"/>
    <property type="project" value="TreeGrafter"/>
</dbReference>
<evidence type="ECO:0000313" key="16">
    <source>
        <dbReference type="Proteomes" id="UP000230837"/>
    </source>
</evidence>
<accession>A0A2M7IMT3</accession>
<reference evidence="16" key="1">
    <citation type="submission" date="2017-09" db="EMBL/GenBank/DDBJ databases">
        <title>Depth-based differentiation of microbial function through sediment-hosted aquifers and enrichment of novel symbionts in the deep terrestrial subsurface.</title>
        <authorList>
            <person name="Probst A.J."/>
            <person name="Ladd B."/>
            <person name="Jarett J.K."/>
            <person name="Geller-Mcgrath D.E."/>
            <person name="Sieber C.M.K."/>
            <person name="Emerson J.B."/>
            <person name="Anantharaman K."/>
            <person name="Thomas B.C."/>
            <person name="Malmstrom R."/>
            <person name="Stieglmeier M."/>
            <person name="Klingl A."/>
            <person name="Woyke T."/>
            <person name="Ryan C.M."/>
            <person name="Banfield J.F."/>
        </authorList>
    </citation>
    <scope>NUCLEOTIDE SEQUENCE [LARGE SCALE GENOMIC DNA]</scope>
</reference>
<keyword evidence="5" id="KW-0378">Hydrolase</keyword>
<feature type="active site" description="Acyl-ester intermediate" evidence="9">
    <location>
        <position position="304"/>
    </location>
</feature>
<keyword evidence="13" id="KW-1133">Transmembrane helix</keyword>
<dbReference type="InterPro" id="IPR005490">
    <property type="entry name" value="LD_TPept_cat_dom"/>
</dbReference>
<dbReference type="SUPFAM" id="SSF141523">
    <property type="entry name" value="L,D-transpeptidase catalytic domain-like"/>
    <property type="match status" value="1"/>
</dbReference>
<keyword evidence="7 11" id="KW-0573">Peptidoglycan synthesis</keyword>
<proteinExistence type="inferred from homology"/>
<dbReference type="GO" id="GO:0006508">
    <property type="term" value="P:proteolysis"/>
    <property type="evidence" value="ECO:0007669"/>
    <property type="project" value="InterPro"/>
</dbReference>
<dbReference type="GO" id="GO:0009002">
    <property type="term" value="F:serine-type D-Ala-D-Ala carboxypeptidase activity"/>
    <property type="evidence" value="ECO:0007669"/>
    <property type="project" value="InterPro"/>
</dbReference>
<sequence length="514" mass="56699">MYNEELNARSFGTVNNYEDNPNIIRGSLIPAGKFLFTPRAYVETINDTITIHRFKSAKIVYTALAFLLVVAFSFGSISYITNNRGYPLLAAVNTNDGDAPVIIENPYTHEQTPLKYGVQVAMSQPNFFSETRDSFISAGKTFVEADLTTMQLRFFNNGILQEQVPILSKGKEGSWWETPAGLYQIKSKEKNHFSTFGHVNQPWSMAFQGNFFIHGWPSYPDGTPVAAGYSGGCIRLANNDAEKIYNLVSPNTPVLVYEKTLGADSFVYEPKVPNLDTPHYLLADIESSTILAGSNLDDQAPIASLTKLMTALVAADYINLDKNVSVGQPTFVQSLIPRLQGLNTVSMYSLMQLLLVESSNEAAEVIATQVGREKFIGLMNEKAVALGLNQTTLADPSGLSADNISTAGDLLRLVQYIYNNRRFIIDLTANQDLPSAYISGQFGQLENFNKIKDLDNFIGGKVGETEAAGQTSISLHKLMVKGQERILAIILLGSSQRDADVHELLSYAQERFEY</sequence>
<keyword evidence="3" id="KW-0808">Transferase</keyword>
<evidence type="ECO:0000256" key="1">
    <source>
        <dbReference type="ARBA" id="ARBA00004752"/>
    </source>
</evidence>
<protein>
    <recommendedName>
        <fullName evidence="14">L,D-TPase catalytic domain-containing protein</fullName>
    </recommendedName>
</protein>
<dbReference type="PRINTS" id="PR00725">
    <property type="entry name" value="DADACBPTASE1"/>
</dbReference>